<organism evidence="1 2">
    <name type="scientific">Trichonephila inaurata madagascariensis</name>
    <dbReference type="NCBI Taxonomy" id="2747483"/>
    <lineage>
        <taxon>Eukaryota</taxon>
        <taxon>Metazoa</taxon>
        <taxon>Ecdysozoa</taxon>
        <taxon>Arthropoda</taxon>
        <taxon>Chelicerata</taxon>
        <taxon>Arachnida</taxon>
        <taxon>Araneae</taxon>
        <taxon>Araneomorphae</taxon>
        <taxon>Entelegynae</taxon>
        <taxon>Araneoidea</taxon>
        <taxon>Nephilidae</taxon>
        <taxon>Trichonephila</taxon>
        <taxon>Trichonephila inaurata</taxon>
    </lineage>
</organism>
<comment type="caution">
    <text evidence="1">The sequence shown here is derived from an EMBL/GenBank/DDBJ whole genome shotgun (WGS) entry which is preliminary data.</text>
</comment>
<proteinExistence type="predicted"/>
<evidence type="ECO:0000313" key="1">
    <source>
        <dbReference type="EMBL" id="GFY53668.1"/>
    </source>
</evidence>
<protein>
    <submittedName>
        <fullName evidence="1">Uncharacterized protein</fullName>
    </submittedName>
</protein>
<dbReference type="Proteomes" id="UP000886998">
    <property type="component" value="Unassembled WGS sequence"/>
</dbReference>
<dbReference type="AlphaFoldDB" id="A0A8X6XI52"/>
<accession>A0A8X6XI52</accession>
<sequence>MDCDPDGHLFWRSCYGSASRSDFRTEISNGSCIGNIEKTTVLKLLQWVICMFPYRFQHVQLFHVEDNVSILQMNFLRYGLGTFHLNWKRQHQNWSELGKSTRCGTRTFLNRLSVGPYFFEK</sequence>
<dbReference type="EMBL" id="BMAV01009434">
    <property type="protein sequence ID" value="GFY53668.1"/>
    <property type="molecule type" value="Genomic_DNA"/>
</dbReference>
<name>A0A8X6XI52_9ARAC</name>
<keyword evidence="2" id="KW-1185">Reference proteome</keyword>
<evidence type="ECO:0000313" key="2">
    <source>
        <dbReference type="Proteomes" id="UP000886998"/>
    </source>
</evidence>
<gene>
    <name evidence="1" type="ORF">TNIN_105011</name>
</gene>
<reference evidence="1" key="1">
    <citation type="submission" date="2020-08" db="EMBL/GenBank/DDBJ databases">
        <title>Multicomponent nature underlies the extraordinary mechanical properties of spider dragline silk.</title>
        <authorList>
            <person name="Kono N."/>
            <person name="Nakamura H."/>
            <person name="Mori M."/>
            <person name="Yoshida Y."/>
            <person name="Ohtoshi R."/>
            <person name="Malay A.D."/>
            <person name="Moran D.A.P."/>
            <person name="Tomita M."/>
            <person name="Numata K."/>
            <person name="Arakawa K."/>
        </authorList>
    </citation>
    <scope>NUCLEOTIDE SEQUENCE</scope>
</reference>